<dbReference type="InterPro" id="IPR013762">
    <property type="entry name" value="Integrase-like_cat_sf"/>
</dbReference>
<name>A0A975ZQF6_9RHOB</name>
<dbReference type="InterPro" id="IPR011010">
    <property type="entry name" value="DNA_brk_join_enz"/>
</dbReference>
<dbReference type="EMBL" id="FNYY01000022">
    <property type="protein sequence ID" value="SEK05615.1"/>
    <property type="molecule type" value="Genomic_DNA"/>
</dbReference>
<dbReference type="SUPFAM" id="SSF56349">
    <property type="entry name" value="DNA breaking-rejoining enzymes"/>
    <property type="match status" value="1"/>
</dbReference>
<evidence type="ECO:0000313" key="4">
    <source>
        <dbReference type="Proteomes" id="UP000182932"/>
    </source>
</evidence>
<keyword evidence="4" id="KW-1185">Reference proteome</keyword>
<reference evidence="3 4" key="1">
    <citation type="submission" date="2016-10" db="EMBL/GenBank/DDBJ databases">
        <authorList>
            <person name="Varghese N."/>
            <person name="Submissions S."/>
        </authorList>
    </citation>
    <scope>NUCLEOTIDE SEQUENCE [LARGE SCALE GENOMIC DNA]</scope>
    <source>
        <strain evidence="3 4">FF3</strain>
    </source>
</reference>
<dbReference type="GO" id="GO:0006310">
    <property type="term" value="P:DNA recombination"/>
    <property type="evidence" value="ECO:0007669"/>
    <property type="project" value="UniProtKB-KW"/>
</dbReference>
<dbReference type="Proteomes" id="UP000182932">
    <property type="component" value="Unassembled WGS sequence"/>
</dbReference>
<sequence>MATSTADYLELRGKTYYLRMRVPAEFADVEPLLEINRSLKTRDRVDAEAKCANARAALFAEWRARRAGKAADTRAIFDTSIELLKGWGLTFRPLDDLLTGPIDDLLSRIELIASMDLNSAAVPAALGTLDLPDATLAEMAERMPDLKEAEIRAKNPRQLREWCGNYKRAAKDFTAVIGKRTVLKISEQDATDYEDFWKKRAKSGQVTTNYANKQVRYVRQMINAHFDDIRLAKSKRVNFFEGLGVAKLSYDPSDDERKKLPLPEKWICGRLIGDRVLEGLNQQASDISIIAAICGCRASEIYDIPEEDIHLDAPIPHIMLRVVLEGEDRRELKRGSTSRAVVLLGPALAAMRRHPRGFARYRGKASFSGEVNGYLRDNGLFPPLPQGTSGRYVISGLRHSFEDRMDAAELSNEERAHLMGHSIGKLRGRPVYGSDLELRVRALLQELVGIEGDGWKPRPRKAIRAELDRLREEAGFRLE</sequence>
<evidence type="ECO:0000259" key="2">
    <source>
        <dbReference type="Pfam" id="PF20172"/>
    </source>
</evidence>
<dbReference type="RefSeq" id="WP_074839055.1">
    <property type="nucleotide sequence ID" value="NZ_FNYY01000022.1"/>
</dbReference>
<evidence type="ECO:0000256" key="1">
    <source>
        <dbReference type="ARBA" id="ARBA00023172"/>
    </source>
</evidence>
<protein>
    <recommendedName>
        <fullName evidence="2">DUF6538 domain-containing protein</fullName>
    </recommendedName>
</protein>
<dbReference type="GO" id="GO:0015074">
    <property type="term" value="P:DNA integration"/>
    <property type="evidence" value="ECO:0007669"/>
    <property type="project" value="InterPro"/>
</dbReference>
<evidence type="ECO:0000313" key="3">
    <source>
        <dbReference type="EMBL" id="SEK05615.1"/>
    </source>
</evidence>
<dbReference type="Gene3D" id="1.10.443.10">
    <property type="entry name" value="Intergrase catalytic core"/>
    <property type="match status" value="1"/>
</dbReference>
<dbReference type="GO" id="GO:0003677">
    <property type="term" value="F:DNA binding"/>
    <property type="evidence" value="ECO:0007669"/>
    <property type="project" value="InterPro"/>
</dbReference>
<dbReference type="Pfam" id="PF20172">
    <property type="entry name" value="DUF6538"/>
    <property type="match status" value="1"/>
</dbReference>
<accession>A0A975ZQF6</accession>
<feature type="domain" description="DUF6538" evidence="2">
    <location>
        <begin position="8"/>
        <end position="66"/>
    </location>
</feature>
<dbReference type="AlphaFoldDB" id="A0A975ZQF6"/>
<dbReference type="InterPro" id="IPR046668">
    <property type="entry name" value="DUF6538"/>
</dbReference>
<organism evidence="3 4">
    <name type="scientific">Marinovum algicola</name>
    <dbReference type="NCBI Taxonomy" id="42444"/>
    <lineage>
        <taxon>Bacteria</taxon>
        <taxon>Pseudomonadati</taxon>
        <taxon>Pseudomonadota</taxon>
        <taxon>Alphaproteobacteria</taxon>
        <taxon>Rhodobacterales</taxon>
        <taxon>Roseobacteraceae</taxon>
        <taxon>Marinovum</taxon>
    </lineage>
</organism>
<keyword evidence="1" id="KW-0233">DNA recombination</keyword>
<comment type="caution">
    <text evidence="3">The sequence shown here is derived from an EMBL/GenBank/DDBJ whole genome shotgun (WGS) entry which is preliminary data.</text>
</comment>
<dbReference type="GeneID" id="80820482"/>
<gene>
    <name evidence="3" type="ORF">SAMN04487940_1225</name>
</gene>
<proteinExistence type="predicted"/>